<keyword evidence="2" id="KW-1185">Reference proteome</keyword>
<organism evidence="1 2">
    <name type="scientific">Gossypium arboreum</name>
    <name type="common">Tree cotton</name>
    <name type="synonym">Gossypium nanking</name>
    <dbReference type="NCBI Taxonomy" id="29729"/>
    <lineage>
        <taxon>Eukaryota</taxon>
        <taxon>Viridiplantae</taxon>
        <taxon>Streptophyta</taxon>
        <taxon>Embryophyta</taxon>
        <taxon>Tracheophyta</taxon>
        <taxon>Spermatophyta</taxon>
        <taxon>Magnoliopsida</taxon>
        <taxon>eudicotyledons</taxon>
        <taxon>Gunneridae</taxon>
        <taxon>Pentapetalae</taxon>
        <taxon>rosids</taxon>
        <taxon>malvids</taxon>
        <taxon>Malvales</taxon>
        <taxon>Malvaceae</taxon>
        <taxon>Malvoideae</taxon>
        <taxon>Gossypium</taxon>
    </lineage>
</organism>
<evidence type="ECO:0000313" key="2">
    <source>
        <dbReference type="Proteomes" id="UP000032142"/>
    </source>
</evidence>
<protein>
    <submittedName>
        <fullName evidence="1">Uncharacterized protein</fullName>
    </submittedName>
</protein>
<gene>
    <name evidence="1" type="ORF">F383_27435</name>
</gene>
<proteinExistence type="predicted"/>
<name>A0A0B0PA79_GOSAR</name>
<sequence>MSKNKNKHKFVTIWYRYVLEAYELLIREMMISRYVVMEVNYDLEIMVNYVTLCYITWMINVW</sequence>
<reference evidence="2" key="1">
    <citation type="submission" date="2014-09" db="EMBL/GenBank/DDBJ databases">
        <authorList>
            <person name="Mudge J."/>
            <person name="Ramaraj T."/>
            <person name="Lindquist I.E."/>
            <person name="Bharti A.K."/>
            <person name="Sundararajan A."/>
            <person name="Cameron C.T."/>
            <person name="Woodward J.E."/>
            <person name="May G.D."/>
            <person name="Brubaker C."/>
            <person name="Broadhvest J."/>
            <person name="Wilkins T.A."/>
        </authorList>
    </citation>
    <scope>NUCLEOTIDE SEQUENCE</scope>
    <source>
        <strain evidence="2">cv. AKA8401</strain>
    </source>
</reference>
<dbReference type="Proteomes" id="UP000032142">
    <property type="component" value="Unassembled WGS sequence"/>
</dbReference>
<accession>A0A0B0PA79</accession>
<dbReference type="AlphaFoldDB" id="A0A0B0PA79"/>
<evidence type="ECO:0000313" key="1">
    <source>
        <dbReference type="EMBL" id="KHG21139.1"/>
    </source>
</evidence>
<dbReference type="EMBL" id="KN417654">
    <property type="protein sequence ID" value="KHG21139.1"/>
    <property type="molecule type" value="Genomic_DNA"/>
</dbReference>